<evidence type="ECO:0000313" key="4">
    <source>
        <dbReference type="EMBL" id="GAA5054503.1"/>
    </source>
</evidence>
<dbReference type="Gene3D" id="1.10.357.10">
    <property type="entry name" value="Tetracycline Repressor, domain 2"/>
    <property type="match status" value="1"/>
</dbReference>
<dbReference type="InterPro" id="IPR001647">
    <property type="entry name" value="HTH_TetR"/>
</dbReference>
<keyword evidence="1 2" id="KW-0238">DNA-binding</keyword>
<dbReference type="SUPFAM" id="SSF46689">
    <property type="entry name" value="Homeodomain-like"/>
    <property type="match status" value="1"/>
</dbReference>
<protein>
    <submittedName>
        <fullName evidence="4">TetR/AcrR family transcriptional regulator</fullName>
    </submittedName>
</protein>
<proteinExistence type="predicted"/>
<accession>A0ABP9KA15</accession>
<dbReference type="Pfam" id="PF00440">
    <property type="entry name" value="TetR_N"/>
    <property type="match status" value="1"/>
</dbReference>
<feature type="DNA-binding region" description="H-T-H motif" evidence="2">
    <location>
        <begin position="28"/>
        <end position="47"/>
    </location>
</feature>
<dbReference type="PROSITE" id="PS50977">
    <property type="entry name" value="HTH_TETR_2"/>
    <property type="match status" value="1"/>
</dbReference>
<reference evidence="5" key="1">
    <citation type="journal article" date="2019" name="Int. J. Syst. Evol. Microbiol.">
        <title>The Global Catalogue of Microorganisms (GCM) 10K type strain sequencing project: providing services to taxonomists for standard genome sequencing and annotation.</title>
        <authorList>
            <consortium name="The Broad Institute Genomics Platform"/>
            <consortium name="The Broad Institute Genome Sequencing Center for Infectious Disease"/>
            <person name="Wu L."/>
            <person name="Ma J."/>
        </authorList>
    </citation>
    <scope>NUCLEOTIDE SEQUENCE [LARGE SCALE GENOMIC DNA]</scope>
    <source>
        <strain evidence="5">JCM 18298</strain>
    </source>
</reference>
<evidence type="ECO:0000256" key="1">
    <source>
        <dbReference type="ARBA" id="ARBA00023125"/>
    </source>
</evidence>
<gene>
    <name evidence="4" type="ORF">GCM10023318_29540</name>
</gene>
<comment type="caution">
    <text evidence="4">The sequence shown here is derived from an EMBL/GenBank/DDBJ whole genome shotgun (WGS) entry which is preliminary data.</text>
</comment>
<dbReference type="InterPro" id="IPR009057">
    <property type="entry name" value="Homeodomain-like_sf"/>
</dbReference>
<evidence type="ECO:0000313" key="5">
    <source>
        <dbReference type="Proteomes" id="UP001500603"/>
    </source>
</evidence>
<evidence type="ECO:0000256" key="2">
    <source>
        <dbReference type="PROSITE-ProRule" id="PRU00335"/>
    </source>
</evidence>
<keyword evidence="5" id="KW-1185">Reference proteome</keyword>
<name>A0ABP9KA15_9NOCA</name>
<organism evidence="4 5">
    <name type="scientific">Nocardia callitridis</name>
    <dbReference type="NCBI Taxonomy" id="648753"/>
    <lineage>
        <taxon>Bacteria</taxon>
        <taxon>Bacillati</taxon>
        <taxon>Actinomycetota</taxon>
        <taxon>Actinomycetes</taxon>
        <taxon>Mycobacteriales</taxon>
        <taxon>Nocardiaceae</taxon>
        <taxon>Nocardia</taxon>
    </lineage>
</organism>
<evidence type="ECO:0000259" key="3">
    <source>
        <dbReference type="PROSITE" id="PS50977"/>
    </source>
</evidence>
<sequence>MVRLSVTREDYFEAAMKLLASQGHHALKMGTLCKILGVTTGSFYNYFGNWNNFTPELLSYWEKVQTIDILAQSTQPTEPMARIHTMKELATGLPHESEAAIRAWSNGDAAVAEFQRRVDAQRLDALRMVIHEIVSDDASAELLALMGIGLLIGVQSLRSPVDTDEMHRLLDEFEASVLRHADRLPD</sequence>
<dbReference type="RefSeq" id="WP_345495900.1">
    <property type="nucleotide sequence ID" value="NZ_BAABJM010000002.1"/>
</dbReference>
<dbReference type="Proteomes" id="UP001500603">
    <property type="component" value="Unassembled WGS sequence"/>
</dbReference>
<dbReference type="EMBL" id="BAABJM010000002">
    <property type="protein sequence ID" value="GAA5054503.1"/>
    <property type="molecule type" value="Genomic_DNA"/>
</dbReference>
<feature type="domain" description="HTH tetR-type" evidence="3">
    <location>
        <begin position="5"/>
        <end position="65"/>
    </location>
</feature>